<dbReference type="EMBL" id="BX842630">
    <property type="protein sequence ID" value="CAE76384.1"/>
    <property type="molecule type" value="Genomic_DNA"/>
</dbReference>
<dbReference type="AlphaFoldDB" id="Q6MVB6"/>
<dbReference type="GO" id="GO:0033588">
    <property type="term" value="C:elongator holoenzyme complex"/>
    <property type="evidence" value="ECO:0007669"/>
    <property type="project" value="InterPro"/>
</dbReference>
<dbReference type="VEuPathDB" id="FungiDB:NCU01967"/>
<evidence type="ECO:0000256" key="3">
    <source>
        <dbReference type="SAM" id="MobiDB-lite"/>
    </source>
</evidence>
<comment type="similarity">
    <text evidence="2">Belongs to the ELP6 family.</text>
</comment>
<dbReference type="InterPro" id="IPR018627">
    <property type="entry name" value="ELP6"/>
</dbReference>
<dbReference type="InterPro" id="IPR027417">
    <property type="entry name" value="P-loop_NTPase"/>
</dbReference>
<protein>
    <submittedName>
        <fullName evidence="4">Uncharacterized protein B13D15.290</fullName>
    </submittedName>
</protein>
<dbReference type="GO" id="GO:0002098">
    <property type="term" value="P:tRNA wobble uridine modification"/>
    <property type="evidence" value="ECO:0007669"/>
    <property type="project" value="InterPro"/>
</dbReference>
<feature type="compositionally biased region" description="Low complexity" evidence="3">
    <location>
        <begin position="185"/>
        <end position="199"/>
    </location>
</feature>
<feature type="region of interest" description="Disordered" evidence="3">
    <location>
        <begin position="52"/>
        <end position="74"/>
    </location>
</feature>
<reference evidence="4" key="1">
    <citation type="submission" date="2003-11" db="EMBL/GenBank/DDBJ databases">
        <authorList>
            <person name="Schulte U."/>
            <person name="Aign V."/>
            <person name="Hoheisel J."/>
            <person name="Brandt P."/>
            <person name="Fartmann B."/>
            <person name="Holland R."/>
            <person name="Nyakatura G."/>
            <person name="Mewes H.W."/>
            <person name="Mannhaupt G."/>
        </authorList>
    </citation>
    <scope>NUCLEOTIDE SEQUENCE</scope>
</reference>
<dbReference type="PANTHER" id="PTHR16184:SF6">
    <property type="entry name" value="ELONGATOR COMPLEX PROTEIN 6"/>
    <property type="match status" value="1"/>
</dbReference>
<feature type="region of interest" description="Disordered" evidence="3">
    <location>
        <begin position="89"/>
        <end position="110"/>
    </location>
</feature>
<evidence type="ECO:0000256" key="1">
    <source>
        <dbReference type="ARBA" id="ARBA00005043"/>
    </source>
</evidence>
<dbReference type="UniPathway" id="UPA00988"/>
<accession>Q6MVB6</accession>
<organism evidence="4">
    <name type="scientific">Neurospora crassa</name>
    <dbReference type="NCBI Taxonomy" id="5141"/>
    <lineage>
        <taxon>Eukaryota</taxon>
        <taxon>Fungi</taxon>
        <taxon>Dikarya</taxon>
        <taxon>Ascomycota</taxon>
        <taxon>Pezizomycotina</taxon>
        <taxon>Sordariomycetes</taxon>
        <taxon>Sordariomycetidae</taxon>
        <taxon>Sordariales</taxon>
        <taxon>Sordariaceae</taxon>
        <taxon>Neurospora</taxon>
    </lineage>
</organism>
<evidence type="ECO:0000313" key="4">
    <source>
        <dbReference type="EMBL" id="CAE76384.1"/>
    </source>
</evidence>
<comment type="pathway">
    <text evidence="1">tRNA modification; 5-methoxycarbonylmethyl-2-thiouridine-tRNA biosynthesis.</text>
</comment>
<evidence type="ECO:0000256" key="2">
    <source>
        <dbReference type="ARBA" id="ARBA00008837"/>
    </source>
</evidence>
<dbReference type="FunFam" id="3.40.50.300:FF:003655">
    <property type="entry name" value="Uncharacterized protein B13D15.290"/>
    <property type="match status" value="1"/>
</dbReference>
<reference evidence="4" key="2">
    <citation type="submission" date="2003-11" db="EMBL/GenBank/DDBJ databases">
        <authorList>
            <person name="German Neurospora genome project"/>
        </authorList>
    </citation>
    <scope>NUCLEOTIDE SEQUENCE</scope>
</reference>
<feature type="compositionally biased region" description="Low complexity" evidence="3">
    <location>
        <begin position="207"/>
        <end position="221"/>
    </location>
</feature>
<dbReference type="CDD" id="cd19495">
    <property type="entry name" value="Elp6"/>
    <property type="match status" value="1"/>
</dbReference>
<sequence>MTSRNIPHLLEPYLVIEPSQSQSQILLTGILGANTNWLLLRYLYTLLKSSSTSRSSLPSRPPAAAVSQPQGQRRLGTRMPIAVEPEFELRTSTPAQQQNGGDAGDQGESGNESVGVLLVSFLRDFAFWKESAGRLGLDLEGLGRRGKLGFVDGLCVGVGSGSDGEGVVVGGGGGLPVRRPPVPLAATGGSAGATGTVPGRGPPQVPRPATTTTTTTGGSSSQGHVEGEKWKRSLPSLAVADVSKTLHSALNELCQKNKKVVLVIDQLDFLLAATSDGNGLVSSALQDLLLDLREKSHATILTMSADDPLIASQVTTLDKDHASFVLSLAHEAEMVVSLRLLDTGIAKDVSGVVRITRGGDTGGEKQIEEKEYLYHVGGDGGVRVFERGQ</sequence>
<dbReference type="Gene3D" id="3.40.50.300">
    <property type="entry name" value="P-loop containing nucleotide triphosphate hydrolases"/>
    <property type="match status" value="2"/>
</dbReference>
<dbReference type="PANTHER" id="PTHR16184">
    <property type="entry name" value="ELONGATOR COMPLEX PROTEIN 6"/>
    <property type="match status" value="1"/>
</dbReference>
<name>Q6MVB6_NEUCS</name>
<proteinExistence type="inferred from homology"/>
<feature type="region of interest" description="Disordered" evidence="3">
    <location>
        <begin position="185"/>
        <end position="230"/>
    </location>
</feature>
<gene>
    <name evidence="4" type="primary">B13D15.290</name>
</gene>